<feature type="region of interest" description="Disordered" evidence="5">
    <location>
        <begin position="619"/>
        <end position="639"/>
    </location>
</feature>
<evidence type="ECO:0000256" key="1">
    <source>
        <dbReference type="ARBA" id="ARBA00009755"/>
    </source>
</evidence>
<dbReference type="EMBL" id="KZ772780">
    <property type="protein sequence ID" value="PTQ31695.1"/>
    <property type="molecule type" value="Genomic_DNA"/>
</dbReference>
<dbReference type="Pfam" id="PF13249">
    <property type="entry name" value="SQHop_cyclase_N"/>
    <property type="match status" value="1"/>
</dbReference>
<dbReference type="NCBIfam" id="TIGR01787">
    <property type="entry name" value="squalene_cyclas"/>
    <property type="match status" value="1"/>
</dbReference>
<dbReference type="Gene3D" id="1.50.10.20">
    <property type="match status" value="2"/>
</dbReference>
<dbReference type="SUPFAM" id="SSF48239">
    <property type="entry name" value="Terpenoid cyclases/Protein prenyltransferases"/>
    <property type="match status" value="2"/>
</dbReference>
<dbReference type="OrthoDB" id="21502at2759"/>
<feature type="domain" description="Squalene cyclase C-terminal" evidence="6">
    <location>
        <begin position="320"/>
        <end position="673"/>
    </location>
</feature>
<evidence type="ECO:0000256" key="2">
    <source>
        <dbReference type="ARBA" id="ARBA00022737"/>
    </source>
</evidence>
<dbReference type="Pfam" id="PF13243">
    <property type="entry name" value="SQHop_cyclase_C"/>
    <property type="match status" value="1"/>
</dbReference>
<evidence type="ECO:0000256" key="3">
    <source>
        <dbReference type="ARBA" id="ARBA00023235"/>
    </source>
</evidence>
<dbReference type="GO" id="GO:0005811">
    <property type="term" value="C:lipid droplet"/>
    <property type="evidence" value="ECO:0007669"/>
    <property type="project" value="InterPro"/>
</dbReference>
<dbReference type="InterPro" id="IPR008930">
    <property type="entry name" value="Terpenoid_cyclase/PrenylTrfase"/>
</dbReference>
<dbReference type="Proteomes" id="UP000244005">
    <property type="component" value="Unassembled WGS sequence"/>
</dbReference>
<organism evidence="8 9">
    <name type="scientific">Marchantia polymorpha</name>
    <name type="common">Common liverwort</name>
    <name type="synonym">Marchantia aquatica</name>
    <dbReference type="NCBI Taxonomy" id="3197"/>
    <lineage>
        <taxon>Eukaryota</taxon>
        <taxon>Viridiplantae</taxon>
        <taxon>Streptophyta</taxon>
        <taxon>Embryophyta</taxon>
        <taxon>Marchantiophyta</taxon>
        <taxon>Marchantiopsida</taxon>
        <taxon>Marchantiidae</taxon>
        <taxon>Marchantiales</taxon>
        <taxon>Marchantiaceae</taxon>
        <taxon>Marchantia</taxon>
    </lineage>
</organism>
<name>A0A2R6WCX4_MARPO</name>
<dbReference type="PANTHER" id="PTHR11764:SF82">
    <property type="entry name" value="TERPENE CYCLASE_MUTASE FAMILY MEMBER"/>
    <property type="match status" value="1"/>
</dbReference>
<evidence type="ECO:0000256" key="5">
    <source>
        <dbReference type="SAM" id="MobiDB-lite"/>
    </source>
</evidence>
<accession>A0A2R6WCX4</accession>
<gene>
    <name evidence="8" type="ORF">MARPO_0108s0042</name>
</gene>
<dbReference type="InterPro" id="IPR032696">
    <property type="entry name" value="SQ_cyclase_C"/>
</dbReference>
<dbReference type="InterPro" id="IPR006400">
    <property type="entry name" value="Hopene-cyclase"/>
</dbReference>
<dbReference type="PANTHER" id="PTHR11764">
    <property type="entry name" value="TERPENE CYCLASE/MUTASE FAMILY MEMBER"/>
    <property type="match status" value="1"/>
</dbReference>
<evidence type="ECO:0000313" key="8">
    <source>
        <dbReference type="EMBL" id="PTQ31695.1"/>
    </source>
</evidence>
<dbReference type="GO" id="GO:0016866">
    <property type="term" value="F:intramolecular transferase activity"/>
    <property type="evidence" value="ECO:0007669"/>
    <property type="project" value="InterPro"/>
</dbReference>
<keyword evidence="3 4" id="KW-0413">Isomerase</keyword>
<dbReference type="InterPro" id="IPR032697">
    <property type="entry name" value="SQ_cyclase_N"/>
</dbReference>
<dbReference type="NCBIfam" id="TIGR01507">
    <property type="entry name" value="hopene_cyclase"/>
    <property type="match status" value="1"/>
</dbReference>
<dbReference type="Gramene" id="Mp8g14150.1">
    <property type="protein sequence ID" value="Mp8g14150.1.cds1"/>
    <property type="gene ID" value="Mp8g14150"/>
</dbReference>
<evidence type="ECO:0000256" key="4">
    <source>
        <dbReference type="RuleBase" id="RU362003"/>
    </source>
</evidence>
<dbReference type="GO" id="GO:0016104">
    <property type="term" value="P:triterpenoid biosynthetic process"/>
    <property type="evidence" value="ECO:0007669"/>
    <property type="project" value="InterPro"/>
</dbReference>
<evidence type="ECO:0000313" key="9">
    <source>
        <dbReference type="Proteomes" id="UP000244005"/>
    </source>
</evidence>
<keyword evidence="9" id="KW-1185">Reference proteome</keyword>
<comment type="similarity">
    <text evidence="1 4">Belongs to the terpene cyclase/mutase family.</text>
</comment>
<dbReference type="AlphaFoldDB" id="A0A2R6WCX4"/>
<dbReference type="EC" id="5.4.99.-" evidence="4"/>
<reference evidence="9" key="1">
    <citation type="journal article" date="2017" name="Cell">
        <title>Insights into land plant evolution garnered from the Marchantia polymorpha genome.</title>
        <authorList>
            <person name="Bowman J.L."/>
            <person name="Kohchi T."/>
            <person name="Yamato K.T."/>
            <person name="Jenkins J."/>
            <person name="Shu S."/>
            <person name="Ishizaki K."/>
            <person name="Yamaoka S."/>
            <person name="Nishihama R."/>
            <person name="Nakamura Y."/>
            <person name="Berger F."/>
            <person name="Adam C."/>
            <person name="Aki S.S."/>
            <person name="Althoff F."/>
            <person name="Araki T."/>
            <person name="Arteaga-Vazquez M.A."/>
            <person name="Balasubrmanian S."/>
            <person name="Barry K."/>
            <person name="Bauer D."/>
            <person name="Boehm C.R."/>
            <person name="Briginshaw L."/>
            <person name="Caballero-Perez J."/>
            <person name="Catarino B."/>
            <person name="Chen F."/>
            <person name="Chiyoda S."/>
            <person name="Chovatia M."/>
            <person name="Davies K.M."/>
            <person name="Delmans M."/>
            <person name="Demura T."/>
            <person name="Dierschke T."/>
            <person name="Dolan L."/>
            <person name="Dorantes-Acosta A.E."/>
            <person name="Eklund D.M."/>
            <person name="Florent S.N."/>
            <person name="Flores-Sandoval E."/>
            <person name="Fujiyama A."/>
            <person name="Fukuzawa H."/>
            <person name="Galik B."/>
            <person name="Grimanelli D."/>
            <person name="Grimwood J."/>
            <person name="Grossniklaus U."/>
            <person name="Hamada T."/>
            <person name="Haseloff J."/>
            <person name="Hetherington A.J."/>
            <person name="Higo A."/>
            <person name="Hirakawa Y."/>
            <person name="Hundley H.N."/>
            <person name="Ikeda Y."/>
            <person name="Inoue K."/>
            <person name="Inoue S.I."/>
            <person name="Ishida S."/>
            <person name="Jia Q."/>
            <person name="Kakita M."/>
            <person name="Kanazawa T."/>
            <person name="Kawai Y."/>
            <person name="Kawashima T."/>
            <person name="Kennedy M."/>
            <person name="Kinose K."/>
            <person name="Kinoshita T."/>
            <person name="Kohara Y."/>
            <person name="Koide E."/>
            <person name="Komatsu K."/>
            <person name="Kopischke S."/>
            <person name="Kubo M."/>
            <person name="Kyozuka J."/>
            <person name="Lagercrantz U."/>
            <person name="Lin S.S."/>
            <person name="Lindquist E."/>
            <person name="Lipzen A.M."/>
            <person name="Lu C.W."/>
            <person name="De Luna E."/>
            <person name="Martienssen R.A."/>
            <person name="Minamino N."/>
            <person name="Mizutani M."/>
            <person name="Mizutani M."/>
            <person name="Mochizuki N."/>
            <person name="Monte I."/>
            <person name="Mosher R."/>
            <person name="Nagasaki H."/>
            <person name="Nakagami H."/>
            <person name="Naramoto S."/>
            <person name="Nishitani K."/>
            <person name="Ohtani M."/>
            <person name="Okamoto T."/>
            <person name="Okumura M."/>
            <person name="Phillips J."/>
            <person name="Pollak B."/>
            <person name="Reinders A."/>
            <person name="Rovekamp M."/>
            <person name="Sano R."/>
            <person name="Sawa S."/>
            <person name="Schmid M.W."/>
            <person name="Shirakawa M."/>
            <person name="Solano R."/>
            <person name="Spunde A."/>
            <person name="Suetsugu N."/>
            <person name="Sugano S."/>
            <person name="Sugiyama A."/>
            <person name="Sun R."/>
            <person name="Suzuki Y."/>
            <person name="Takenaka M."/>
            <person name="Takezawa D."/>
            <person name="Tomogane H."/>
            <person name="Tsuzuki M."/>
            <person name="Ueda T."/>
            <person name="Umeda M."/>
            <person name="Ward J.M."/>
            <person name="Watanabe Y."/>
            <person name="Yazaki K."/>
            <person name="Yokoyama R."/>
            <person name="Yoshitake Y."/>
            <person name="Yotsui I."/>
            <person name="Zachgo S."/>
            <person name="Schmutz J."/>
        </authorList>
    </citation>
    <scope>NUCLEOTIDE SEQUENCE [LARGE SCALE GENOMIC DNA]</scope>
    <source>
        <strain evidence="9">Tak-1</strain>
    </source>
</reference>
<evidence type="ECO:0000259" key="6">
    <source>
        <dbReference type="Pfam" id="PF13243"/>
    </source>
</evidence>
<sequence>MDSLRSVRAAVGRAAEHLLSIQRTTEPFWCAEFEFNVSATSMYVMLAQILGLHLPEEREKKIINYLIQHQKSEDGSWSMAFGIEGDISLTTEAYLALTILGLDADDFVLSKAKSFILSKGGLSQVSVFTKIALALFGILPWTAVPPLPAEMILLPSQLPVALYRFASWARCTMVPLLVISHHRPVYKLPNEACHKLIMELWLPHAERNVPYLPPVRQVLMKNGISWKSFFCLIDPLVRIYEEYKPSMVRKYAIKKCMEYILKHQENEGDTAGIIPPLLYNPIAMTLQGYSLGSKEVTGCVQAIERFSWETHGQYRIQASVGPVWDTAFSVTALLDCGWSPNDARIEGAVRWMLDRQLLVEYGDWKIYRPKLESGGWSFQYFNSWFPDVDDTATVVISLLKQSPDAVQSHNIHRALRWLLGMQNKDGGWAAYDVDNDKLFLNDHPASDMGALCDPSTPDVAGHVLEAVGLYLELSEQYKHTEIHRRLRSEAETGTRLGIQYLRDSQELQGSWYGRWAVNYIFGTCGSLCGLAAVGVPMSDPMVSRAIEWLKWCQNKDGGWGEGVNTYKDKSQMGKGIESTPSQTAWSLMGLLAYVPPEDMSIQSGIQWLLRNIVHPSEEPAESYEGGLPIPTNTTTGGTWNERHFTGTGFPKHTYVNYHLYRHYFPMMALGRYLRSSEATARLGISSLRDQKTSF</sequence>
<proteinExistence type="inferred from homology"/>
<evidence type="ECO:0000259" key="7">
    <source>
        <dbReference type="Pfam" id="PF13249"/>
    </source>
</evidence>
<dbReference type="OMA" id="WILQHQE"/>
<dbReference type="SFLD" id="SFLDG01016">
    <property type="entry name" value="Prenyltransferase_Like_2"/>
    <property type="match status" value="1"/>
</dbReference>
<feature type="domain" description="Squalene cyclase N-terminal" evidence="7">
    <location>
        <begin position="12"/>
        <end position="310"/>
    </location>
</feature>
<dbReference type="InterPro" id="IPR018333">
    <property type="entry name" value="Squalene_cyclase"/>
</dbReference>
<keyword evidence="2" id="KW-0677">Repeat</keyword>
<protein>
    <recommendedName>
        <fullName evidence="4">Terpene cyclase/mutase family member</fullName>
        <ecNumber evidence="4">5.4.99.-</ecNumber>
    </recommendedName>
</protein>